<proteinExistence type="predicted"/>
<comment type="caution">
    <text evidence="1">The sequence shown here is derived from an EMBL/GenBank/DDBJ whole genome shotgun (WGS) entry which is preliminary data.</text>
</comment>
<gene>
    <name evidence="1" type="ORF">SKAU_G00311790</name>
</gene>
<accession>A0A9Q1ERT6</accession>
<dbReference type="EMBL" id="JAINUF010000013">
    <property type="protein sequence ID" value="KAJ8343850.1"/>
    <property type="molecule type" value="Genomic_DNA"/>
</dbReference>
<protein>
    <submittedName>
        <fullName evidence="1">Uncharacterized protein</fullName>
    </submittedName>
</protein>
<evidence type="ECO:0000313" key="1">
    <source>
        <dbReference type="EMBL" id="KAJ8343850.1"/>
    </source>
</evidence>
<organism evidence="1 2">
    <name type="scientific">Synaphobranchus kaupii</name>
    <name type="common">Kaup's arrowtooth eel</name>
    <dbReference type="NCBI Taxonomy" id="118154"/>
    <lineage>
        <taxon>Eukaryota</taxon>
        <taxon>Metazoa</taxon>
        <taxon>Chordata</taxon>
        <taxon>Craniata</taxon>
        <taxon>Vertebrata</taxon>
        <taxon>Euteleostomi</taxon>
        <taxon>Actinopterygii</taxon>
        <taxon>Neopterygii</taxon>
        <taxon>Teleostei</taxon>
        <taxon>Anguilliformes</taxon>
        <taxon>Synaphobranchidae</taxon>
        <taxon>Synaphobranchus</taxon>
    </lineage>
</organism>
<keyword evidence="2" id="KW-1185">Reference proteome</keyword>
<sequence length="145" mass="15772">MPSSTYSQDHGRQRPLLVRRTAAVRTVSRNPSKKPVCFLPRPRSSPVAGRDCIPAARLSRRARPYGFARSEREPARNRRGCTVLCRIGPGACQTARGLAVNSSRVPSGGPPPKARERYGLRSAGFLLLLVLAGLRSVAWRNVSAA</sequence>
<name>A0A9Q1ERT6_SYNKA</name>
<dbReference type="Proteomes" id="UP001152622">
    <property type="component" value="Chromosome 13"/>
</dbReference>
<evidence type="ECO:0000313" key="2">
    <source>
        <dbReference type="Proteomes" id="UP001152622"/>
    </source>
</evidence>
<dbReference type="AlphaFoldDB" id="A0A9Q1ERT6"/>
<reference evidence="1" key="1">
    <citation type="journal article" date="2023" name="Science">
        <title>Genome structures resolve the early diversification of teleost fishes.</title>
        <authorList>
            <person name="Parey E."/>
            <person name="Louis A."/>
            <person name="Montfort J."/>
            <person name="Bouchez O."/>
            <person name="Roques C."/>
            <person name="Iampietro C."/>
            <person name="Lluch J."/>
            <person name="Castinel A."/>
            <person name="Donnadieu C."/>
            <person name="Desvignes T."/>
            <person name="Floi Bucao C."/>
            <person name="Jouanno E."/>
            <person name="Wen M."/>
            <person name="Mejri S."/>
            <person name="Dirks R."/>
            <person name="Jansen H."/>
            <person name="Henkel C."/>
            <person name="Chen W.J."/>
            <person name="Zahm M."/>
            <person name="Cabau C."/>
            <person name="Klopp C."/>
            <person name="Thompson A.W."/>
            <person name="Robinson-Rechavi M."/>
            <person name="Braasch I."/>
            <person name="Lecointre G."/>
            <person name="Bobe J."/>
            <person name="Postlethwait J.H."/>
            <person name="Berthelot C."/>
            <person name="Roest Crollius H."/>
            <person name="Guiguen Y."/>
        </authorList>
    </citation>
    <scope>NUCLEOTIDE SEQUENCE</scope>
    <source>
        <strain evidence="1">WJC10195</strain>
    </source>
</reference>